<proteinExistence type="predicted"/>
<feature type="non-terminal residue" evidence="1">
    <location>
        <position position="162"/>
    </location>
</feature>
<name>X1PCY6_9ZZZZ</name>
<reference evidence="1" key="1">
    <citation type="journal article" date="2014" name="Front. Microbiol.">
        <title>High frequency of phylogenetically diverse reductive dehalogenase-homologous genes in deep subseafloor sedimentary metagenomes.</title>
        <authorList>
            <person name="Kawai M."/>
            <person name="Futagami T."/>
            <person name="Toyoda A."/>
            <person name="Takaki Y."/>
            <person name="Nishi S."/>
            <person name="Hori S."/>
            <person name="Arai W."/>
            <person name="Tsubouchi T."/>
            <person name="Morono Y."/>
            <person name="Uchiyama I."/>
            <person name="Ito T."/>
            <person name="Fujiyama A."/>
            <person name="Inagaki F."/>
            <person name="Takami H."/>
        </authorList>
    </citation>
    <scope>NUCLEOTIDE SEQUENCE</scope>
    <source>
        <strain evidence="1">Expedition CK06-06</strain>
    </source>
</reference>
<organism evidence="1">
    <name type="scientific">marine sediment metagenome</name>
    <dbReference type="NCBI Taxonomy" id="412755"/>
    <lineage>
        <taxon>unclassified sequences</taxon>
        <taxon>metagenomes</taxon>
        <taxon>ecological metagenomes</taxon>
    </lineage>
</organism>
<accession>X1PCY6</accession>
<protein>
    <submittedName>
        <fullName evidence="1">Uncharacterized protein</fullName>
    </submittedName>
</protein>
<dbReference type="AlphaFoldDB" id="X1PCY6"/>
<dbReference type="InterPro" id="IPR012340">
    <property type="entry name" value="NA-bd_OB-fold"/>
</dbReference>
<dbReference type="Gene3D" id="2.40.50.140">
    <property type="entry name" value="Nucleic acid-binding proteins"/>
    <property type="match status" value="1"/>
</dbReference>
<gene>
    <name evidence="1" type="ORF">S06H3_61576</name>
</gene>
<evidence type="ECO:0000313" key="1">
    <source>
        <dbReference type="EMBL" id="GAI53723.1"/>
    </source>
</evidence>
<dbReference type="EMBL" id="BARV01040408">
    <property type="protein sequence ID" value="GAI53723.1"/>
    <property type="molecule type" value="Genomic_DNA"/>
</dbReference>
<sequence length="162" mass="18578">MSKFVQGPAILVYISDVTNGRVIKEVIKEGEERFRYVLMTANNEKIYRIRATGTLVHKYHSLGSADKKEFTAISIDDGTETIQVKGWEEDAQVLNRYGVGDEVDIIGRPRSSDDEIFLVPETVINVDSHDRELYMRAKKVKRYLDKGFTIPALKREEPEQEI</sequence>
<comment type="caution">
    <text evidence="1">The sequence shown here is derived from an EMBL/GenBank/DDBJ whole genome shotgun (WGS) entry which is preliminary data.</text>
</comment>